<evidence type="ECO:0000256" key="2">
    <source>
        <dbReference type="ARBA" id="ARBA00008017"/>
    </source>
</evidence>
<dbReference type="InterPro" id="IPR049278">
    <property type="entry name" value="MS_channel_C"/>
</dbReference>
<dbReference type="Pfam" id="PF21082">
    <property type="entry name" value="MS_channel_3rd"/>
    <property type="match status" value="1"/>
</dbReference>
<feature type="transmembrane region" description="Helical" evidence="8">
    <location>
        <begin position="63"/>
        <end position="83"/>
    </location>
</feature>
<name>A0A127Q7X5_9BURK</name>
<evidence type="ECO:0000256" key="4">
    <source>
        <dbReference type="ARBA" id="ARBA00022692"/>
    </source>
</evidence>
<dbReference type="PATRIC" id="fig|279113.9.peg.3794"/>
<feature type="region of interest" description="Disordered" evidence="7">
    <location>
        <begin position="436"/>
        <end position="456"/>
    </location>
</feature>
<dbReference type="Gene3D" id="2.30.30.60">
    <property type="match status" value="1"/>
</dbReference>
<dbReference type="EMBL" id="CP013234">
    <property type="protein sequence ID" value="AMP06143.1"/>
    <property type="molecule type" value="Genomic_DNA"/>
</dbReference>
<dbReference type="InterPro" id="IPR023408">
    <property type="entry name" value="MscS_beta-dom_sf"/>
</dbReference>
<keyword evidence="4 8" id="KW-0812">Transmembrane</keyword>
<gene>
    <name evidence="11" type="ORF">CPter91_3822</name>
</gene>
<accession>A0A127Q7X5</accession>
<dbReference type="GO" id="GO:0008381">
    <property type="term" value="F:mechanosensitive monoatomic ion channel activity"/>
    <property type="evidence" value="ECO:0007669"/>
    <property type="project" value="UniProtKB-ARBA"/>
</dbReference>
<feature type="domain" description="Mechanosensitive ion channel MscS C-terminal" evidence="10">
    <location>
        <begin position="333"/>
        <end position="414"/>
    </location>
</feature>
<keyword evidence="5 8" id="KW-1133">Transmembrane helix</keyword>
<dbReference type="Gene3D" id="3.30.70.100">
    <property type="match status" value="1"/>
</dbReference>
<dbReference type="AlphaFoldDB" id="A0A127Q7X5"/>
<sequence length="456" mass="50667">MPDIFTDLLNDLLTNLAAPGLALQVGLLLLCIALGWVLARLLRRTFTLSAVQPPAMQIGLGSFVKVLTPILTFLLLLLVKLALQKWHQPVNILRLMVPLVASLALMRFVFYVLRRIFARNSGVGTFLLLFEKSFGALVWIGLLLYITGWWPDLFDYLDSTVLPIGRYKVSLLAIIQALVSVLVTLVIALWAGATIEERLMRVNTMHSSIRTVVARMARAFLILIAILLSLSLVGIDLTVLSVFGGALGVALGLGLQKIASSYVSGFVILLERSLAIGDMVGVSTFYGKVVQINSRYTVLQGLDGIDTVIPNEIFMINSVQNYSLTNRILRLATQVTIVYQDDVESILTMLEQAALEVERVSHEVLPQALLMKIGPDGLELELGFWITDPENGRLNVLSDVNRAIWRVLQTQQIKVAHVKREIKVYEDELYKSNFHSDTQQDLQLDRPVEAPKPKNG</sequence>
<dbReference type="SUPFAM" id="SSF82689">
    <property type="entry name" value="Mechanosensitive channel protein MscS (YggB), C-terminal domain"/>
    <property type="match status" value="1"/>
</dbReference>
<dbReference type="RefSeq" id="WP_061942465.1">
    <property type="nucleotide sequence ID" value="NZ_CP013234.1"/>
</dbReference>
<dbReference type="Gene3D" id="1.10.287.1260">
    <property type="match status" value="1"/>
</dbReference>
<dbReference type="Proteomes" id="UP000074561">
    <property type="component" value="Chromosome"/>
</dbReference>
<comment type="subcellular location">
    <subcellularLocation>
        <location evidence="1">Cell membrane</location>
        <topology evidence="1">Multi-pass membrane protein</topology>
    </subcellularLocation>
</comment>
<feature type="transmembrane region" description="Helical" evidence="8">
    <location>
        <begin position="134"/>
        <end position="151"/>
    </location>
</feature>
<evidence type="ECO:0000256" key="6">
    <source>
        <dbReference type="ARBA" id="ARBA00023136"/>
    </source>
</evidence>
<feature type="transmembrane region" description="Helical" evidence="8">
    <location>
        <begin position="20"/>
        <end position="42"/>
    </location>
</feature>
<dbReference type="STRING" id="279113.CPter91_3822"/>
<evidence type="ECO:0000256" key="3">
    <source>
        <dbReference type="ARBA" id="ARBA00022475"/>
    </source>
</evidence>
<keyword evidence="6 8" id="KW-0472">Membrane</keyword>
<dbReference type="SUPFAM" id="SSF82861">
    <property type="entry name" value="Mechanosensitive channel protein MscS (YggB), transmembrane region"/>
    <property type="match status" value="1"/>
</dbReference>
<evidence type="ECO:0000313" key="12">
    <source>
        <dbReference type="Proteomes" id="UP000074561"/>
    </source>
</evidence>
<evidence type="ECO:0000256" key="5">
    <source>
        <dbReference type="ARBA" id="ARBA00022989"/>
    </source>
</evidence>
<dbReference type="Pfam" id="PF00924">
    <property type="entry name" value="MS_channel_2nd"/>
    <property type="match status" value="1"/>
</dbReference>
<dbReference type="OrthoDB" id="9809206at2"/>
<dbReference type="InterPro" id="IPR011014">
    <property type="entry name" value="MscS_channel_TM-2"/>
</dbReference>
<feature type="compositionally biased region" description="Basic and acidic residues" evidence="7">
    <location>
        <begin position="443"/>
        <end position="456"/>
    </location>
</feature>
<organism evidence="11 12">
    <name type="scientific">Collimonas pratensis</name>
    <dbReference type="NCBI Taxonomy" id="279113"/>
    <lineage>
        <taxon>Bacteria</taxon>
        <taxon>Pseudomonadati</taxon>
        <taxon>Pseudomonadota</taxon>
        <taxon>Betaproteobacteria</taxon>
        <taxon>Burkholderiales</taxon>
        <taxon>Oxalobacteraceae</taxon>
        <taxon>Collimonas</taxon>
    </lineage>
</organism>
<feature type="transmembrane region" description="Helical" evidence="8">
    <location>
        <begin position="216"/>
        <end position="235"/>
    </location>
</feature>
<evidence type="ECO:0000313" key="11">
    <source>
        <dbReference type="EMBL" id="AMP06143.1"/>
    </source>
</evidence>
<dbReference type="InterPro" id="IPR010920">
    <property type="entry name" value="LSM_dom_sf"/>
</dbReference>
<evidence type="ECO:0000259" key="10">
    <source>
        <dbReference type="Pfam" id="PF21082"/>
    </source>
</evidence>
<dbReference type="PANTHER" id="PTHR30347">
    <property type="entry name" value="POTASSIUM CHANNEL RELATED"/>
    <property type="match status" value="1"/>
</dbReference>
<evidence type="ECO:0000256" key="7">
    <source>
        <dbReference type="SAM" id="MobiDB-lite"/>
    </source>
</evidence>
<dbReference type="PANTHER" id="PTHR30347:SF1">
    <property type="entry name" value="MECHANOSENSITIVE CHANNEL MSCK"/>
    <property type="match status" value="1"/>
</dbReference>
<protein>
    <submittedName>
        <fullName evidence="11">Mechanosensitive ion channel family protein</fullName>
    </submittedName>
</protein>
<evidence type="ECO:0000256" key="8">
    <source>
        <dbReference type="SAM" id="Phobius"/>
    </source>
</evidence>
<feature type="domain" description="Mechanosensitive ion channel MscS" evidence="9">
    <location>
        <begin position="258"/>
        <end position="323"/>
    </location>
</feature>
<dbReference type="InterPro" id="IPR006685">
    <property type="entry name" value="MscS_channel_2nd"/>
</dbReference>
<keyword evidence="3" id="KW-1003">Cell membrane</keyword>
<reference evidence="11 12" key="1">
    <citation type="submission" date="2015-11" db="EMBL/GenBank/DDBJ databases">
        <title>Exploring the genomic traits of fungus-feeding bacterial genus Collimonas.</title>
        <authorList>
            <person name="Song C."/>
            <person name="Schmidt R."/>
            <person name="de Jager V."/>
            <person name="Krzyzanowska D."/>
            <person name="Jongedijk E."/>
            <person name="Cankar K."/>
            <person name="Beekwilder J."/>
            <person name="van Veen A."/>
            <person name="de Boer W."/>
            <person name="van Veen J.A."/>
            <person name="Garbeva P."/>
        </authorList>
    </citation>
    <scope>NUCLEOTIDE SEQUENCE [LARGE SCALE GENOMIC DNA]</scope>
    <source>
        <strain evidence="11 12">Ter91</strain>
    </source>
</reference>
<proteinExistence type="inferred from homology"/>
<dbReference type="InterPro" id="IPR011066">
    <property type="entry name" value="MscS_channel_C_sf"/>
</dbReference>
<comment type="similarity">
    <text evidence="2">Belongs to the MscS (TC 1.A.23) family.</text>
</comment>
<dbReference type="SUPFAM" id="SSF50182">
    <property type="entry name" value="Sm-like ribonucleoproteins"/>
    <property type="match status" value="1"/>
</dbReference>
<dbReference type="InterPro" id="IPR052702">
    <property type="entry name" value="MscS-like_channel"/>
</dbReference>
<evidence type="ECO:0000259" key="9">
    <source>
        <dbReference type="Pfam" id="PF00924"/>
    </source>
</evidence>
<feature type="transmembrane region" description="Helical" evidence="8">
    <location>
        <begin position="95"/>
        <end position="113"/>
    </location>
</feature>
<dbReference type="GO" id="GO:0005886">
    <property type="term" value="C:plasma membrane"/>
    <property type="evidence" value="ECO:0007669"/>
    <property type="project" value="UniProtKB-SubCell"/>
</dbReference>
<feature type="transmembrane region" description="Helical" evidence="8">
    <location>
        <begin position="171"/>
        <end position="195"/>
    </location>
</feature>
<dbReference type="KEGG" id="cpra:CPter91_3822"/>
<evidence type="ECO:0000256" key="1">
    <source>
        <dbReference type="ARBA" id="ARBA00004651"/>
    </source>
</evidence>